<sequence>MKPVVAHLTNQYLPLTQTWLYHNQIINLKRYKPIVIAQNTINIEKFPTQDVYSFSNSNFFLKLANTLYLKVTGHYFTGHAKNIIKKNNVK</sequence>
<reference evidence="1" key="1">
    <citation type="submission" date="2018-09" db="EMBL/GenBank/DDBJ databases">
        <title>A genomic encyclopedia of anaerobic methanotrophic archaea.</title>
        <authorList>
            <person name="Skennerton C.T."/>
            <person name="Chadwick G.L."/>
            <person name="Laso-Perez R."/>
            <person name="Leu A.O."/>
            <person name="Speth D.R."/>
            <person name="Yu H."/>
            <person name="Morgan-Lang C."/>
            <person name="Hatzenpichler R."/>
            <person name="Goudeau D."/>
            <person name="Malmstrom R."/>
            <person name="Woyke T."/>
            <person name="Hallam S."/>
            <person name="Tyson G.W."/>
            <person name="Wegener G."/>
            <person name="Boetius A."/>
            <person name="Orphan V.J."/>
        </authorList>
    </citation>
    <scope>NUCLEOTIDE SEQUENCE</scope>
    <source>
        <strain evidence="1">CONS3730D10UFb2</strain>
    </source>
</reference>
<comment type="caution">
    <text evidence="1">The sequence shown here is derived from an EMBL/GenBank/DDBJ whole genome shotgun (WGS) entry which is preliminary data.</text>
</comment>
<evidence type="ECO:0000313" key="2">
    <source>
        <dbReference type="Proteomes" id="UP000315423"/>
    </source>
</evidence>
<feature type="non-terminal residue" evidence="1">
    <location>
        <position position="90"/>
    </location>
</feature>
<gene>
    <name evidence="1" type="ORF">C5S46_05820</name>
</gene>
<dbReference type="EMBL" id="QYBA01000195">
    <property type="protein sequence ID" value="TKY91439.1"/>
    <property type="molecule type" value="Genomic_DNA"/>
</dbReference>
<proteinExistence type="predicted"/>
<dbReference type="Proteomes" id="UP000315423">
    <property type="component" value="Unassembled WGS sequence"/>
</dbReference>
<name>A0AC61S9R8_9EURY</name>
<evidence type="ECO:0000313" key="1">
    <source>
        <dbReference type="EMBL" id="TKY91439.1"/>
    </source>
</evidence>
<protein>
    <submittedName>
        <fullName evidence="1">Uncharacterized protein</fullName>
    </submittedName>
</protein>
<organism evidence="1 2">
    <name type="scientific">Candidatus Methanomarinus sp</name>
    <dbReference type="NCBI Taxonomy" id="3386244"/>
    <lineage>
        <taxon>Archaea</taxon>
        <taxon>Methanobacteriati</taxon>
        <taxon>Methanobacteriota</taxon>
        <taxon>Stenosarchaea group</taxon>
        <taxon>Methanomicrobia</taxon>
        <taxon>Methanosarcinales</taxon>
        <taxon>ANME-2 cluster</taxon>
        <taxon>Candidatus Methanocomedenaceae</taxon>
        <taxon>Candidatus Methanomarinus</taxon>
    </lineage>
</organism>
<accession>A0AC61S9R8</accession>